<gene>
    <name evidence="7" type="ORF">H5V45_15925</name>
</gene>
<dbReference type="GO" id="GO:0009254">
    <property type="term" value="P:peptidoglycan turnover"/>
    <property type="evidence" value="ECO:0007669"/>
    <property type="project" value="TreeGrafter"/>
</dbReference>
<reference evidence="7 8" key="1">
    <citation type="submission" date="2020-08" db="EMBL/GenBank/DDBJ databases">
        <authorList>
            <person name="Seo M.-J."/>
        </authorList>
    </citation>
    <scope>NUCLEOTIDE SEQUENCE [LARGE SCALE GENOMIC DNA]</scope>
    <source>
        <strain evidence="7 8">KIGAM211</strain>
    </source>
</reference>
<evidence type="ECO:0000259" key="6">
    <source>
        <dbReference type="Pfam" id="PF00933"/>
    </source>
</evidence>
<evidence type="ECO:0000256" key="4">
    <source>
        <dbReference type="ARBA" id="ARBA00022801"/>
    </source>
</evidence>
<evidence type="ECO:0000313" key="8">
    <source>
        <dbReference type="Proteomes" id="UP000523955"/>
    </source>
</evidence>
<accession>A0A7X0RI89</accession>
<evidence type="ECO:0000256" key="1">
    <source>
        <dbReference type="ARBA" id="ARBA00001231"/>
    </source>
</evidence>
<dbReference type="GO" id="GO:0004563">
    <property type="term" value="F:beta-N-acetylhexosaminidase activity"/>
    <property type="evidence" value="ECO:0007669"/>
    <property type="project" value="UniProtKB-EC"/>
</dbReference>
<dbReference type="AlphaFoldDB" id="A0A7X0RI89"/>
<dbReference type="InterPro" id="IPR017853">
    <property type="entry name" value="GH"/>
</dbReference>
<evidence type="ECO:0000256" key="3">
    <source>
        <dbReference type="ARBA" id="ARBA00012663"/>
    </source>
</evidence>
<dbReference type="InterPro" id="IPR050226">
    <property type="entry name" value="NagZ_Beta-hexosaminidase"/>
</dbReference>
<dbReference type="SUPFAM" id="SSF51445">
    <property type="entry name" value="(Trans)glycosidases"/>
    <property type="match status" value="1"/>
</dbReference>
<organism evidence="7 8">
    <name type="scientific">Nocardioides luti</name>
    <dbReference type="NCBI Taxonomy" id="2761101"/>
    <lineage>
        <taxon>Bacteria</taxon>
        <taxon>Bacillati</taxon>
        <taxon>Actinomycetota</taxon>
        <taxon>Actinomycetes</taxon>
        <taxon>Propionibacteriales</taxon>
        <taxon>Nocardioidaceae</taxon>
        <taxon>Nocardioides</taxon>
    </lineage>
</organism>
<protein>
    <recommendedName>
        <fullName evidence="3">beta-N-acetylhexosaminidase</fullName>
        <ecNumber evidence="3">3.2.1.52</ecNumber>
    </recommendedName>
</protein>
<evidence type="ECO:0000256" key="2">
    <source>
        <dbReference type="ARBA" id="ARBA00005336"/>
    </source>
</evidence>
<dbReference type="InterPro" id="IPR036962">
    <property type="entry name" value="Glyco_hydro_3_N_sf"/>
</dbReference>
<dbReference type="GO" id="GO:0005975">
    <property type="term" value="P:carbohydrate metabolic process"/>
    <property type="evidence" value="ECO:0007669"/>
    <property type="project" value="InterPro"/>
</dbReference>
<feature type="domain" description="Glycoside hydrolase family 3 N-terminal" evidence="6">
    <location>
        <begin position="80"/>
        <end position="407"/>
    </location>
</feature>
<comment type="catalytic activity">
    <reaction evidence="1">
        <text>Hydrolysis of terminal non-reducing N-acetyl-D-hexosamine residues in N-acetyl-beta-D-hexosaminides.</text>
        <dbReference type="EC" id="3.2.1.52"/>
    </reaction>
</comment>
<dbReference type="PROSITE" id="PS51318">
    <property type="entry name" value="TAT"/>
    <property type="match status" value="1"/>
</dbReference>
<evidence type="ECO:0000313" key="7">
    <source>
        <dbReference type="EMBL" id="MBB6628816.1"/>
    </source>
</evidence>
<keyword evidence="5" id="KW-0326">Glycosidase</keyword>
<keyword evidence="4 7" id="KW-0378">Hydrolase</keyword>
<dbReference type="InterPro" id="IPR001764">
    <property type="entry name" value="Glyco_hydro_3_N"/>
</dbReference>
<dbReference type="InterPro" id="IPR006311">
    <property type="entry name" value="TAT_signal"/>
</dbReference>
<comment type="similarity">
    <text evidence="2">Belongs to the glycosyl hydrolase 3 family.</text>
</comment>
<dbReference type="PANTHER" id="PTHR30480:SF13">
    <property type="entry name" value="BETA-HEXOSAMINIDASE"/>
    <property type="match status" value="1"/>
</dbReference>
<sequence>MSSSKSVRTPLSRRAASVVATVVAGVVAGGVLALPAPAGAVPQREWTLPSWTDPVSQVQAAVARKPRRDPAERVRDAMTLPQRVGQLFMVGTPATSVSPATRSQIGRFHVGNVMLTGRSHAGTRTPARVARTLQGRTTQAATHGVRLLVSTDQEGGQVQVLRGPGLTDLPSALVQGTWSLRGLQAAAGRWAGQLVASGVNMNLAPVLDTVPAALGRANPPIGRYDRELGHDPRRVARHGLALVRGLDRHGVAPSVKHFPGLGRVHANTDTHAGVVDRVTSRHGAYLRPFRDAVAAGVPAVMMSSATYTRLDRRNPAVFSRTVITEVLRGDLGFERVVMSDDLGNAAQVARWSAGRRAVKFLRAGGDLVLTVDPGELPGMYAAVLRLARQSPAFRARVDAAALRVLEVKHDRQLLGR</sequence>
<dbReference type="EMBL" id="JACKXE010000001">
    <property type="protein sequence ID" value="MBB6628816.1"/>
    <property type="molecule type" value="Genomic_DNA"/>
</dbReference>
<evidence type="ECO:0000256" key="5">
    <source>
        <dbReference type="ARBA" id="ARBA00023295"/>
    </source>
</evidence>
<comment type="caution">
    <text evidence="7">The sequence shown here is derived from an EMBL/GenBank/DDBJ whole genome shotgun (WGS) entry which is preliminary data.</text>
</comment>
<dbReference type="RefSeq" id="WP_185253831.1">
    <property type="nucleotide sequence ID" value="NZ_JACKXE010000001.1"/>
</dbReference>
<dbReference type="EC" id="3.2.1.52" evidence="3"/>
<keyword evidence="8" id="KW-1185">Reference proteome</keyword>
<name>A0A7X0RI89_9ACTN</name>
<dbReference type="Gene3D" id="3.20.20.300">
    <property type="entry name" value="Glycoside hydrolase, family 3, N-terminal domain"/>
    <property type="match status" value="1"/>
</dbReference>
<dbReference type="Pfam" id="PF00933">
    <property type="entry name" value="Glyco_hydro_3"/>
    <property type="match status" value="1"/>
</dbReference>
<proteinExistence type="inferred from homology"/>
<dbReference type="PANTHER" id="PTHR30480">
    <property type="entry name" value="BETA-HEXOSAMINIDASE-RELATED"/>
    <property type="match status" value="1"/>
</dbReference>
<dbReference type="Proteomes" id="UP000523955">
    <property type="component" value="Unassembled WGS sequence"/>
</dbReference>